<keyword evidence="6 8" id="KW-0067">ATP-binding</keyword>
<proteinExistence type="inferred from homology"/>
<dbReference type="PANTHER" id="PTHR21299:SF1">
    <property type="entry name" value="PANTOATE--BETA-ALANINE LIGASE"/>
    <property type="match status" value="1"/>
</dbReference>
<comment type="pathway">
    <text evidence="1 8">Cofactor biosynthesis; (R)-pantothenate biosynthesis; (R)-pantothenate from (R)-pantoate and beta-alanine: step 1/1.</text>
</comment>
<sequence length="288" mass="31419">MRLISDISTLRHAITTLRHPVGQPARRIALVPTMGNLHDGHLSLVRQAREQADIVIATVFVNPLQFGEGEDFDQYPRTLEADATKLDGAGCDILFSPAADDLFPAAASDMSRVVAGAVSQGLCGAKRPGHFDGVVTIISLLFNLVQPDTAIFGEKDYQQLQVIKALVRDLHFPVEVLGAPIVRDHDGLALSSRNGYLSDVERATAPALYRTLICIKELLEQGLSHEQALEEGIRQLDAQGFTADYLELRDRHTLVPATEDTREGILLVAAYLGTTRLLDNLKVELPVA</sequence>
<keyword evidence="3 8" id="KW-0436">Ligase</keyword>
<organism evidence="9 10">
    <name type="scientific">Zymobacter palmae</name>
    <dbReference type="NCBI Taxonomy" id="33074"/>
    <lineage>
        <taxon>Bacteria</taxon>
        <taxon>Pseudomonadati</taxon>
        <taxon>Pseudomonadota</taxon>
        <taxon>Gammaproteobacteria</taxon>
        <taxon>Oceanospirillales</taxon>
        <taxon>Halomonadaceae</taxon>
        <taxon>Zymobacter group</taxon>
        <taxon>Zymobacter</taxon>
    </lineage>
</organism>
<gene>
    <name evidence="8" type="primary">panC</name>
    <name evidence="9" type="ORF">ZBT109_0268</name>
</gene>
<feature type="binding site" evidence="8">
    <location>
        <position position="65"/>
    </location>
    <ligand>
        <name>(R)-pantoate</name>
        <dbReference type="ChEBI" id="CHEBI:15980"/>
    </ligand>
</feature>
<dbReference type="CDD" id="cd00560">
    <property type="entry name" value="PanC"/>
    <property type="match status" value="1"/>
</dbReference>
<comment type="function">
    <text evidence="8">Catalyzes the condensation of pantoate with beta-alanine in an ATP-dependent reaction via a pantoyl-adenylate intermediate.</text>
</comment>
<name>A0A348HBR2_9GAMM</name>
<dbReference type="KEGG" id="zpl:ZBT109_0268"/>
<comment type="subcellular location">
    <subcellularLocation>
        <location evidence="8">Cytoplasm</location>
    </subcellularLocation>
</comment>
<dbReference type="EMBL" id="AP018933">
    <property type="protein sequence ID" value="BBG29064.1"/>
    <property type="molecule type" value="Genomic_DNA"/>
</dbReference>
<comment type="catalytic activity">
    <reaction evidence="7 8">
        <text>(R)-pantoate + beta-alanine + ATP = (R)-pantothenate + AMP + diphosphate + H(+)</text>
        <dbReference type="Rhea" id="RHEA:10912"/>
        <dbReference type="ChEBI" id="CHEBI:15378"/>
        <dbReference type="ChEBI" id="CHEBI:15980"/>
        <dbReference type="ChEBI" id="CHEBI:29032"/>
        <dbReference type="ChEBI" id="CHEBI:30616"/>
        <dbReference type="ChEBI" id="CHEBI:33019"/>
        <dbReference type="ChEBI" id="CHEBI:57966"/>
        <dbReference type="ChEBI" id="CHEBI:456215"/>
        <dbReference type="EC" id="6.3.2.1"/>
    </reaction>
</comment>
<feature type="binding site" evidence="8">
    <location>
        <position position="159"/>
    </location>
    <ligand>
        <name>(R)-pantoate</name>
        <dbReference type="ChEBI" id="CHEBI:15980"/>
    </ligand>
</feature>
<feature type="active site" description="Proton donor" evidence="8">
    <location>
        <position position="41"/>
    </location>
</feature>
<dbReference type="UniPathway" id="UPA00028">
    <property type="reaction ID" value="UER00005"/>
</dbReference>
<keyword evidence="5 8" id="KW-0547">Nucleotide-binding</keyword>
<dbReference type="InterPro" id="IPR014729">
    <property type="entry name" value="Rossmann-like_a/b/a_fold"/>
</dbReference>
<accession>A0A348HBR2</accession>
<comment type="similarity">
    <text evidence="2 8">Belongs to the pantothenate synthetase family.</text>
</comment>
<keyword evidence="8" id="KW-0963">Cytoplasm</keyword>
<evidence type="ECO:0000313" key="9">
    <source>
        <dbReference type="EMBL" id="BBG29064.1"/>
    </source>
</evidence>
<evidence type="ECO:0000256" key="8">
    <source>
        <dbReference type="HAMAP-Rule" id="MF_00158"/>
    </source>
</evidence>
<dbReference type="NCBIfam" id="TIGR00018">
    <property type="entry name" value="panC"/>
    <property type="match status" value="1"/>
</dbReference>
<reference evidence="9 10" key="1">
    <citation type="submission" date="2018-09" db="EMBL/GenBank/DDBJ databases">
        <title>Zymobacter palmae IAM14233 (=T109) whole genome analysis.</title>
        <authorList>
            <person name="Yanase H."/>
        </authorList>
    </citation>
    <scope>NUCLEOTIDE SEQUENCE [LARGE SCALE GENOMIC DNA]</scope>
    <source>
        <strain evidence="9 10">IAM14233</strain>
    </source>
</reference>
<dbReference type="NCBIfam" id="TIGR00125">
    <property type="entry name" value="cyt_tran_rel"/>
    <property type="match status" value="1"/>
</dbReference>
<keyword evidence="10" id="KW-1185">Reference proteome</keyword>
<evidence type="ECO:0000256" key="6">
    <source>
        <dbReference type="ARBA" id="ARBA00022840"/>
    </source>
</evidence>
<dbReference type="HAMAP" id="MF_00158">
    <property type="entry name" value="PanC"/>
    <property type="match status" value="1"/>
</dbReference>
<feature type="binding site" evidence="8">
    <location>
        <begin position="190"/>
        <end position="193"/>
    </location>
    <ligand>
        <name>ATP</name>
        <dbReference type="ChEBI" id="CHEBI:30616"/>
    </ligand>
</feature>
<dbReference type="GO" id="GO:0004592">
    <property type="term" value="F:pantoate-beta-alanine ligase activity"/>
    <property type="evidence" value="ECO:0007669"/>
    <property type="project" value="UniProtKB-UniRule"/>
</dbReference>
<keyword evidence="4 8" id="KW-0566">Pantothenate biosynthesis</keyword>
<evidence type="ECO:0000256" key="4">
    <source>
        <dbReference type="ARBA" id="ARBA00022655"/>
    </source>
</evidence>
<evidence type="ECO:0000256" key="2">
    <source>
        <dbReference type="ARBA" id="ARBA00009256"/>
    </source>
</evidence>
<dbReference type="Proteomes" id="UP000267342">
    <property type="component" value="Chromosome"/>
</dbReference>
<dbReference type="Gene3D" id="3.30.1300.10">
    <property type="entry name" value="Pantoate-beta-alanine ligase, C-terminal domain"/>
    <property type="match status" value="1"/>
</dbReference>
<feature type="binding site" evidence="8">
    <location>
        <begin position="34"/>
        <end position="41"/>
    </location>
    <ligand>
        <name>ATP</name>
        <dbReference type="ChEBI" id="CHEBI:30616"/>
    </ligand>
</feature>
<evidence type="ECO:0000256" key="5">
    <source>
        <dbReference type="ARBA" id="ARBA00022741"/>
    </source>
</evidence>
<dbReference type="EC" id="6.3.2.1" evidence="8"/>
<evidence type="ECO:0000313" key="10">
    <source>
        <dbReference type="Proteomes" id="UP000267342"/>
    </source>
</evidence>
<evidence type="ECO:0000256" key="7">
    <source>
        <dbReference type="ARBA" id="ARBA00048258"/>
    </source>
</evidence>
<evidence type="ECO:0000256" key="1">
    <source>
        <dbReference type="ARBA" id="ARBA00004990"/>
    </source>
</evidence>
<dbReference type="GO" id="GO:0005524">
    <property type="term" value="F:ATP binding"/>
    <property type="evidence" value="ECO:0007669"/>
    <property type="project" value="UniProtKB-KW"/>
</dbReference>
<dbReference type="Pfam" id="PF02569">
    <property type="entry name" value="Pantoate_ligase"/>
    <property type="match status" value="1"/>
</dbReference>
<dbReference type="OrthoDB" id="9773087at2"/>
<dbReference type="Gene3D" id="3.40.50.620">
    <property type="entry name" value="HUPs"/>
    <property type="match status" value="1"/>
</dbReference>
<dbReference type="PANTHER" id="PTHR21299">
    <property type="entry name" value="CYTIDYLATE KINASE/PANTOATE-BETA-ALANINE LIGASE"/>
    <property type="match status" value="1"/>
</dbReference>
<feature type="binding site" evidence="8">
    <location>
        <begin position="153"/>
        <end position="156"/>
    </location>
    <ligand>
        <name>ATP</name>
        <dbReference type="ChEBI" id="CHEBI:30616"/>
    </ligand>
</feature>
<dbReference type="GO" id="GO:0005829">
    <property type="term" value="C:cytosol"/>
    <property type="evidence" value="ECO:0007669"/>
    <property type="project" value="TreeGrafter"/>
</dbReference>
<dbReference type="InterPro" id="IPR042176">
    <property type="entry name" value="Pantoate_ligase_C"/>
</dbReference>
<dbReference type="GO" id="GO:0015940">
    <property type="term" value="P:pantothenate biosynthetic process"/>
    <property type="evidence" value="ECO:0007669"/>
    <property type="project" value="UniProtKB-UniRule"/>
</dbReference>
<feature type="binding site" evidence="8">
    <location>
        <position position="182"/>
    </location>
    <ligand>
        <name>ATP</name>
        <dbReference type="ChEBI" id="CHEBI:30616"/>
    </ligand>
</feature>
<dbReference type="InterPro" id="IPR003721">
    <property type="entry name" value="Pantoate_ligase"/>
</dbReference>
<dbReference type="InterPro" id="IPR004821">
    <property type="entry name" value="Cyt_trans-like"/>
</dbReference>
<protein>
    <recommendedName>
        <fullName evidence="8">Pantothenate synthetase</fullName>
        <shortName evidence="8">PS</shortName>
        <ecNumber evidence="8">6.3.2.1</ecNumber>
    </recommendedName>
    <alternativeName>
        <fullName evidence="8">Pantoate--beta-alanine ligase</fullName>
    </alternativeName>
    <alternativeName>
        <fullName evidence="8">Pantoate-activating enzyme</fullName>
    </alternativeName>
</protein>
<dbReference type="RefSeq" id="WP_027705433.1">
    <property type="nucleotide sequence ID" value="NZ_AP018933.1"/>
</dbReference>
<comment type="miscellaneous">
    <text evidence="8">The reaction proceeds by a bi uni uni bi ping pong mechanism.</text>
</comment>
<dbReference type="SUPFAM" id="SSF52374">
    <property type="entry name" value="Nucleotidylyl transferase"/>
    <property type="match status" value="1"/>
</dbReference>
<comment type="subunit">
    <text evidence="8">Homodimer.</text>
</comment>
<dbReference type="AlphaFoldDB" id="A0A348HBR2"/>
<dbReference type="STRING" id="1123510.GCA_000620025_02388"/>
<evidence type="ECO:0000256" key="3">
    <source>
        <dbReference type="ARBA" id="ARBA00022598"/>
    </source>
</evidence>
<feature type="binding site" evidence="8">
    <location>
        <position position="65"/>
    </location>
    <ligand>
        <name>beta-alanine</name>
        <dbReference type="ChEBI" id="CHEBI:57966"/>
    </ligand>
</feature>